<keyword evidence="13" id="KW-1185">Reference proteome</keyword>
<dbReference type="PROSITE" id="PS51177">
    <property type="entry name" value="LUMAZINE_BIND"/>
    <property type="match status" value="2"/>
</dbReference>
<dbReference type="NCBIfam" id="NF006767">
    <property type="entry name" value="PRK09289.1"/>
    <property type="match status" value="1"/>
</dbReference>
<dbReference type="PANTHER" id="PTHR21098">
    <property type="entry name" value="RIBOFLAVIN SYNTHASE ALPHA CHAIN"/>
    <property type="match status" value="1"/>
</dbReference>
<evidence type="ECO:0000256" key="4">
    <source>
        <dbReference type="ARBA" id="ARBA00011233"/>
    </source>
</evidence>
<evidence type="ECO:0000256" key="9">
    <source>
        <dbReference type="ARBA" id="ARBA00022737"/>
    </source>
</evidence>
<protein>
    <recommendedName>
        <fullName evidence="6">Riboflavin synthase</fullName>
        <ecNumber evidence="5">2.5.1.9</ecNumber>
    </recommendedName>
</protein>
<dbReference type="EC" id="2.5.1.9" evidence="5"/>
<organism evidence="12 13">
    <name type="scientific">Pachysolen tannophilus NRRL Y-2460</name>
    <dbReference type="NCBI Taxonomy" id="669874"/>
    <lineage>
        <taxon>Eukaryota</taxon>
        <taxon>Fungi</taxon>
        <taxon>Dikarya</taxon>
        <taxon>Ascomycota</taxon>
        <taxon>Saccharomycotina</taxon>
        <taxon>Pichiomycetes</taxon>
        <taxon>Pachysolenaceae</taxon>
        <taxon>Pachysolen</taxon>
    </lineage>
</organism>
<proteinExistence type="predicted"/>
<comment type="function">
    <text evidence="2">Catalyzes the dismutation of two molecules of 6,7-dimethyl-8-ribityllumazine, resulting in the formation of riboflavin and 5-amino-6-(D-ribitylamino)uracil.</text>
</comment>
<gene>
    <name evidence="12" type="ORF">PACTADRAFT_42692</name>
</gene>
<dbReference type="PANTHER" id="PTHR21098:SF0">
    <property type="entry name" value="RIBOFLAVIN SYNTHASE"/>
    <property type="match status" value="1"/>
</dbReference>
<dbReference type="OrthoDB" id="10258924at2759"/>
<evidence type="ECO:0000256" key="5">
    <source>
        <dbReference type="ARBA" id="ARBA00012827"/>
    </source>
</evidence>
<dbReference type="InterPro" id="IPR026017">
    <property type="entry name" value="Lumazine-bd_dom"/>
</dbReference>
<dbReference type="Gene3D" id="2.40.30.20">
    <property type="match status" value="2"/>
</dbReference>
<evidence type="ECO:0000256" key="6">
    <source>
        <dbReference type="ARBA" id="ARBA00013950"/>
    </source>
</evidence>
<evidence type="ECO:0000313" key="12">
    <source>
        <dbReference type="EMBL" id="ODV95517.1"/>
    </source>
</evidence>
<evidence type="ECO:0000256" key="1">
    <source>
        <dbReference type="ARBA" id="ARBA00000968"/>
    </source>
</evidence>
<dbReference type="Proteomes" id="UP000094236">
    <property type="component" value="Unassembled WGS sequence"/>
</dbReference>
<dbReference type="AlphaFoldDB" id="A0A1E4TUW4"/>
<evidence type="ECO:0000256" key="8">
    <source>
        <dbReference type="ARBA" id="ARBA00022679"/>
    </source>
</evidence>
<evidence type="ECO:0000256" key="2">
    <source>
        <dbReference type="ARBA" id="ARBA00002803"/>
    </source>
</evidence>
<comment type="catalytic activity">
    <reaction evidence="1">
        <text>2 6,7-dimethyl-8-(1-D-ribityl)lumazine + H(+) = 5-amino-6-(D-ribitylamino)uracil + riboflavin</text>
        <dbReference type="Rhea" id="RHEA:20772"/>
        <dbReference type="ChEBI" id="CHEBI:15378"/>
        <dbReference type="ChEBI" id="CHEBI:15934"/>
        <dbReference type="ChEBI" id="CHEBI:57986"/>
        <dbReference type="ChEBI" id="CHEBI:58201"/>
        <dbReference type="EC" id="2.5.1.9"/>
    </reaction>
</comment>
<name>A0A1E4TUW4_PACTA</name>
<feature type="repeat" description="Lumazine-binding" evidence="10">
    <location>
        <begin position="104"/>
        <end position="203"/>
    </location>
</feature>
<evidence type="ECO:0000259" key="11">
    <source>
        <dbReference type="PROSITE" id="PS51177"/>
    </source>
</evidence>
<dbReference type="PIRSF" id="PIRSF000498">
    <property type="entry name" value="Riboflavin_syn_A"/>
    <property type="match status" value="1"/>
</dbReference>
<keyword evidence="7" id="KW-0686">Riboflavin biosynthesis</keyword>
<dbReference type="InterPro" id="IPR023366">
    <property type="entry name" value="ATP_synth_asu-like_sf"/>
</dbReference>
<keyword evidence="8" id="KW-0808">Transferase</keyword>
<evidence type="ECO:0000256" key="7">
    <source>
        <dbReference type="ARBA" id="ARBA00022619"/>
    </source>
</evidence>
<dbReference type="NCBIfam" id="TIGR00187">
    <property type="entry name" value="ribE"/>
    <property type="match status" value="1"/>
</dbReference>
<dbReference type="GO" id="GO:0004746">
    <property type="term" value="F:riboflavin synthase activity"/>
    <property type="evidence" value="ECO:0007669"/>
    <property type="project" value="UniProtKB-EC"/>
</dbReference>
<evidence type="ECO:0000256" key="10">
    <source>
        <dbReference type="PROSITE-ProRule" id="PRU00524"/>
    </source>
</evidence>
<dbReference type="GO" id="GO:0009231">
    <property type="term" value="P:riboflavin biosynthetic process"/>
    <property type="evidence" value="ECO:0007669"/>
    <property type="project" value="UniProtKB-KW"/>
</dbReference>
<dbReference type="Pfam" id="PF00677">
    <property type="entry name" value="Lum_binding"/>
    <property type="match status" value="2"/>
</dbReference>
<dbReference type="InterPro" id="IPR001783">
    <property type="entry name" value="Lumazine-bd"/>
</dbReference>
<feature type="repeat" description="Lumazine-binding" evidence="10">
    <location>
        <begin position="1"/>
        <end position="103"/>
    </location>
</feature>
<reference evidence="13" key="1">
    <citation type="submission" date="2016-05" db="EMBL/GenBank/DDBJ databases">
        <title>Comparative genomics of biotechnologically important yeasts.</title>
        <authorList>
            <consortium name="DOE Joint Genome Institute"/>
            <person name="Riley R."/>
            <person name="Haridas S."/>
            <person name="Wolfe K.H."/>
            <person name="Lopes M.R."/>
            <person name="Hittinger C.T."/>
            <person name="Goker M."/>
            <person name="Salamov A."/>
            <person name="Wisecaver J."/>
            <person name="Long T.M."/>
            <person name="Aerts A.L."/>
            <person name="Barry K."/>
            <person name="Choi C."/>
            <person name="Clum A."/>
            <person name="Coughlan A.Y."/>
            <person name="Deshpande S."/>
            <person name="Douglass A.P."/>
            <person name="Hanson S.J."/>
            <person name="Klenk H.-P."/>
            <person name="Labutti K."/>
            <person name="Lapidus A."/>
            <person name="Lindquist E."/>
            <person name="Lipzen A."/>
            <person name="Meier-Kolthoff J.P."/>
            <person name="Ohm R.A."/>
            <person name="Otillar R.P."/>
            <person name="Pangilinan J."/>
            <person name="Peng Y."/>
            <person name="Rokas A."/>
            <person name="Rosa C.A."/>
            <person name="Scheuner C."/>
            <person name="Sibirny A.A."/>
            <person name="Slot J.C."/>
            <person name="Stielow J.B."/>
            <person name="Sun H."/>
            <person name="Kurtzman C.P."/>
            <person name="Blackwell M."/>
            <person name="Grigoriev I.V."/>
            <person name="Jeffries T.W."/>
        </authorList>
    </citation>
    <scope>NUCLEOTIDE SEQUENCE [LARGE SCALE GENOMIC DNA]</scope>
    <source>
        <strain evidence="13">NRRL Y-2460</strain>
    </source>
</reference>
<dbReference type="EMBL" id="KV454014">
    <property type="protein sequence ID" value="ODV95517.1"/>
    <property type="molecule type" value="Genomic_DNA"/>
</dbReference>
<keyword evidence="9" id="KW-0677">Repeat</keyword>
<dbReference type="STRING" id="669874.A0A1E4TUW4"/>
<dbReference type="CDD" id="cd00402">
    <property type="entry name" value="Riboflavin_synthase_like"/>
    <property type="match status" value="1"/>
</dbReference>
<dbReference type="FunFam" id="2.40.30.20:FF:000006">
    <property type="entry name" value="Riboflavin synthase, alpha subunit"/>
    <property type="match status" value="1"/>
</dbReference>
<dbReference type="InterPro" id="IPR017938">
    <property type="entry name" value="Riboflavin_synthase-like_b-brl"/>
</dbReference>
<dbReference type="FunFam" id="2.40.30.20:FF:000004">
    <property type="entry name" value="Riboflavin synthase, alpha subunit"/>
    <property type="match status" value="1"/>
</dbReference>
<evidence type="ECO:0000256" key="3">
    <source>
        <dbReference type="ARBA" id="ARBA00004887"/>
    </source>
</evidence>
<sequence length="235" mass="25884">MFTGIVEHIGTVLEYTPFDDTASGGNGVSLTVSDAAPILNDVHLGDSISINGVCLTVTEFTDSTFKVGISPETLRRTNLEELKPGSKVNLERAVSSHVRFGGHYVQGHVDTVAKIINAEKDENSILFTFQLRDSEFINYIVEKGFIALDGTSLTVVSVDHTRAQFQIMMIQYTQNQVIMPLKKIGDYINVEVDVTGKLLEQQVVANINGQIGNENSPLVKLINNIIEKKLKDFTK</sequence>
<evidence type="ECO:0000313" key="13">
    <source>
        <dbReference type="Proteomes" id="UP000094236"/>
    </source>
</evidence>
<feature type="domain" description="Lumazine-binding" evidence="11">
    <location>
        <begin position="104"/>
        <end position="203"/>
    </location>
</feature>
<dbReference type="SUPFAM" id="SSF63380">
    <property type="entry name" value="Riboflavin synthase domain-like"/>
    <property type="match status" value="2"/>
</dbReference>
<feature type="domain" description="Lumazine-binding" evidence="11">
    <location>
        <begin position="1"/>
        <end position="103"/>
    </location>
</feature>
<comment type="pathway">
    <text evidence="3">Cofactor biosynthesis; riboflavin biosynthesis; riboflavin from 2-hydroxy-3-oxobutyl phosphate and 5-amino-6-(D-ribitylamino)uracil: step 2/2.</text>
</comment>
<comment type="subunit">
    <text evidence="4">Homotrimer.</text>
</comment>
<accession>A0A1E4TUW4</accession>